<name>A0A5P9NZH5_9EURY</name>
<accession>A0A5P9NZH5</accession>
<sequence length="88" mass="10481">MVDRNPRDEMGLLRYLKFKLGSWVQVSTLPEWVHKANAGYYEGYIEKYGQRPYNVEKIYTGNSLKYKIFYKTVGAPGRIEEEYYTKIK</sequence>
<organism evidence="1 2">
    <name type="scientific">Natronorubrum aibiense</name>
    <dbReference type="NCBI Taxonomy" id="348826"/>
    <lineage>
        <taxon>Archaea</taxon>
        <taxon>Methanobacteriati</taxon>
        <taxon>Methanobacteriota</taxon>
        <taxon>Stenosarchaea group</taxon>
        <taxon>Halobacteria</taxon>
        <taxon>Halobacteriales</taxon>
        <taxon>Natrialbaceae</taxon>
        <taxon>Natronorubrum</taxon>
    </lineage>
</organism>
<dbReference type="AlphaFoldDB" id="A0A5P9NZH5"/>
<protein>
    <submittedName>
        <fullName evidence="1">Uncharacterized protein</fullName>
    </submittedName>
</protein>
<dbReference type="EMBL" id="CP045488">
    <property type="protein sequence ID" value="QFU81295.1"/>
    <property type="molecule type" value="Genomic_DNA"/>
</dbReference>
<evidence type="ECO:0000313" key="2">
    <source>
        <dbReference type="Proteomes" id="UP000326170"/>
    </source>
</evidence>
<proteinExistence type="predicted"/>
<dbReference type="KEGG" id="nas:GCU68_01345"/>
<dbReference type="OrthoDB" id="372384at2157"/>
<keyword evidence="2" id="KW-1185">Reference proteome</keyword>
<dbReference type="GeneID" id="42299652"/>
<reference evidence="1 2" key="1">
    <citation type="journal article" date="2007" name="Int. J. Syst. Evol. Microbiol.">
        <title>Natronorubrum sulfidifaciens sp. nov., an extremely haloalkaliphilic archaeon isolated from Aiding salt lake in Xin-Jiang, China.</title>
        <authorList>
            <person name="Cui H.L."/>
            <person name="Tohty D."/>
            <person name="Liu H.C."/>
            <person name="Liu S.J."/>
            <person name="Oren A."/>
            <person name="Zhou P.J."/>
        </authorList>
    </citation>
    <scope>NUCLEOTIDE SEQUENCE [LARGE SCALE GENOMIC DNA]</scope>
    <source>
        <strain evidence="1 2">7-3</strain>
    </source>
</reference>
<dbReference type="RefSeq" id="WP_152938679.1">
    <property type="nucleotide sequence ID" value="NZ_CP045488.1"/>
</dbReference>
<dbReference type="Proteomes" id="UP000326170">
    <property type="component" value="Chromosome"/>
</dbReference>
<gene>
    <name evidence="1" type="ORF">GCU68_01345</name>
</gene>
<evidence type="ECO:0000313" key="1">
    <source>
        <dbReference type="EMBL" id="QFU81295.1"/>
    </source>
</evidence>